<keyword evidence="4 7" id="KW-0479">Metal-binding</keyword>
<evidence type="ECO:0000256" key="5">
    <source>
        <dbReference type="ARBA" id="ARBA00023002"/>
    </source>
</evidence>
<dbReference type="Proteomes" id="UP000255269">
    <property type="component" value="Unassembled WGS sequence"/>
</dbReference>
<gene>
    <name evidence="12" type="primary">katA1</name>
    <name evidence="12" type="ORF">NCTC13156_01419</name>
</gene>
<accession>A0A377Q251</accession>
<dbReference type="Pfam" id="PF00199">
    <property type="entry name" value="Catalase"/>
    <property type="match status" value="1"/>
</dbReference>
<dbReference type="EMBL" id="UGJF01000001">
    <property type="protein sequence ID" value="STQ88571.1"/>
    <property type="molecule type" value="Genomic_DNA"/>
</dbReference>
<comment type="similarity">
    <text evidence="1 7">Belongs to the catalase family.</text>
</comment>
<dbReference type="InterPro" id="IPR020835">
    <property type="entry name" value="Catalase_sf"/>
</dbReference>
<evidence type="ECO:0000313" key="12">
    <source>
        <dbReference type="EMBL" id="STQ88571.1"/>
    </source>
</evidence>
<evidence type="ECO:0000256" key="8">
    <source>
        <dbReference type="PIRSR" id="PIRSR000296-1"/>
    </source>
</evidence>
<dbReference type="Gene3D" id="1.20.1280.120">
    <property type="match status" value="1"/>
</dbReference>
<keyword evidence="6 7" id="KW-0408">Iron</keyword>
<feature type="signal peptide" evidence="10">
    <location>
        <begin position="1"/>
        <end position="24"/>
    </location>
</feature>
<evidence type="ECO:0000313" key="13">
    <source>
        <dbReference type="Proteomes" id="UP000255269"/>
    </source>
</evidence>
<sequence>MLKNFKKVLTICASTCLLGTFVNAQETIYDPDKIAEIFYKLNGDPNDSKARVNHKKGFCANATFIADKNFNLSNLNIPLFNQAAIPVQVRYSLGGAIQDDRSKQRGMALKFMGNEDSWTMVMLNTEINFAKNPKEFGQFFEMKIPNLMDRKTIDDLNNNVDSYKNFSAYLDKIGISSLEHTPFYSIHTFWFKEKGKDKTIPARWKFIPKDGISYLSQSELKSASKDFLKEDFIAYTKNKPIEYQMYLEFPNKGDAVDDTTALWTGDHKTLLVGTLKVEKYDGEACNQDVYFPSELPSGVEAPIDPLFDLRTPTYAITFGKRQ</sequence>
<organism evidence="12 13">
    <name type="scientific">Helicobacter pullorum</name>
    <dbReference type="NCBI Taxonomy" id="35818"/>
    <lineage>
        <taxon>Bacteria</taxon>
        <taxon>Pseudomonadati</taxon>
        <taxon>Campylobacterota</taxon>
        <taxon>Epsilonproteobacteria</taxon>
        <taxon>Campylobacterales</taxon>
        <taxon>Helicobacteraceae</taxon>
        <taxon>Helicobacter</taxon>
    </lineage>
</organism>
<dbReference type="PANTHER" id="PTHR11465">
    <property type="entry name" value="CATALASE"/>
    <property type="match status" value="1"/>
</dbReference>
<dbReference type="EC" id="1.11.1.-" evidence="7"/>
<dbReference type="GO" id="GO:0042542">
    <property type="term" value="P:response to hydrogen peroxide"/>
    <property type="evidence" value="ECO:0007669"/>
    <property type="project" value="TreeGrafter"/>
</dbReference>
<keyword evidence="2 7" id="KW-0575">Peroxidase</keyword>
<feature type="chain" id="PRO_5016746437" description="Catalase-related peroxidase" evidence="10">
    <location>
        <begin position="25"/>
        <end position="322"/>
    </location>
</feature>
<feature type="binding site" description="axial binding residue" evidence="9">
    <location>
        <position position="314"/>
    </location>
    <ligand>
        <name>heme</name>
        <dbReference type="ChEBI" id="CHEBI:30413"/>
    </ligand>
    <ligandPart>
        <name>Fe</name>
        <dbReference type="ChEBI" id="CHEBI:18248"/>
    </ligandPart>
</feature>
<evidence type="ECO:0000256" key="3">
    <source>
        <dbReference type="ARBA" id="ARBA00022617"/>
    </source>
</evidence>
<dbReference type="RefSeq" id="WP_065828944.1">
    <property type="nucleotide sequence ID" value="NZ_CASFEB010000006.1"/>
</dbReference>
<dbReference type="InterPro" id="IPR011614">
    <property type="entry name" value="Catalase_core"/>
</dbReference>
<keyword evidence="3 7" id="KW-0349">Heme</keyword>
<dbReference type="GO" id="GO:0004096">
    <property type="term" value="F:catalase activity"/>
    <property type="evidence" value="ECO:0007669"/>
    <property type="project" value="InterPro"/>
</dbReference>
<dbReference type="AlphaFoldDB" id="A0A377Q251"/>
<dbReference type="PIRSF" id="PIRSF000296">
    <property type="entry name" value="SrpA"/>
    <property type="match status" value="1"/>
</dbReference>
<dbReference type="GO" id="GO:0005737">
    <property type="term" value="C:cytoplasm"/>
    <property type="evidence" value="ECO:0007669"/>
    <property type="project" value="TreeGrafter"/>
</dbReference>
<keyword evidence="5 7" id="KW-0560">Oxidoreductase</keyword>
<feature type="domain" description="Catalase core" evidence="11">
    <location>
        <begin position="51"/>
        <end position="317"/>
    </location>
</feature>
<comment type="cofactor">
    <cofactor evidence="7">
        <name>heme</name>
        <dbReference type="ChEBI" id="CHEBI:30413"/>
    </cofactor>
</comment>
<evidence type="ECO:0000256" key="2">
    <source>
        <dbReference type="ARBA" id="ARBA00022559"/>
    </source>
</evidence>
<name>A0A377Q251_9HELI</name>
<evidence type="ECO:0000259" key="11">
    <source>
        <dbReference type="Pfam" id="PF00199"/>
    </source>
</evidence>
<evidence type="ECO:0000256" key="10">
    <source>
        <dbReference type="SAM" id="SignalP"/>
    </source>
</evidence>
<evidence type="ECO:0000256" key="4">
    <source>
        <dbReference type="ARBA" id="ARBA00022723"/>
    </source>
</evidence>
<evidence type="ECO:0000256" key="9">
    <source>
        <dbReference type="PIRSR" id="PIRSR000296-2"/>
    </source>
</evidence>
<dbReference type="GO" id="GO:0042744">
    <property type="term" value="P:hydrogen peroxide catabolic process"/>
    <property type="evidence" value="ECO:0007669"/>
    <property type="project" value="TreeGrafter"/>
</dbReference>
<dbReference type="InterPro" id="IPR018028">
    <property type="entry name" value="Catalase"/>
</dbReference>
<dbReference type="SUPFAM" id="SSF56634">
    <property type="entry name" value="Heme-dependent catalase-like"/>
    <property type="match status" value="1"/>
</dbReference>
<feature type="active site" evidence="8">
    <location>
        <position position="54"/>
    </location>
</feature>
<evidence type="ECO:0000256" key="7">
    <source>
        <dbReference type="PIRNR" id="PIRNR000296"/>
    </source>
</evidence>
<proteinExistence type="inferred from homology"/>
<dbReference type="PANTHER" id="PTHR11465:SF9">
    <property type="entry name" value="CATALASE"/>
    <property type="match status" value="1"/>
</dbReference>
<protein>
    <recommendedName>
        <fullName evidence="7">Catalase-related peroxidase</fullName>
        <ecNumber evidence="7">1.11.1.-</ecNumber>
    </recommendedName>
</protein>
<dbReference type="InterPro" id="IPR024168">
    <property type="entry name" value="Catalase_SrpA-type_pred"/>
</dbReference>
<dbReference type="GO" id="GO:0020037">
    <property type="term" value="F:heme binding"/>
    <property type="evidence" value="ECO:0007669"/>
    <property type="project" value="InterPro"/>
</dbReference>
<comment type="function">
    <text evidence="7">Has an organic peroxide-dependent peroxidase activity.</text>
</comment>
<evidence type="ECO:0000256" key="6">
    <source>
        <dbReference type="ARBA" id="ARBA00023004"/>
    </source>
</evidence>
<reference evidence="12 13" key="1">
    <citation type="submission" date="2018-06" db="EMBL/GenBank/DDBJ databases">
        <authorList>
            <consortium name="Pathogen Informatics"/>
            <person name="Doyle S."/>
        </authorList>
    </citation>
    <scope>NUCLEOTIDE SEQUENCE [LARGE SCALE GENOMIC DNA]</scope>
    <source>
        <strain evidence="12 13">NCTC13156</strain>
    </source>
</reference>
<evidence type="ECO:0000256" key="1">
    <source>
        <dbReference type="ARBA" id="ARBA00005329"/>
    </source>
</evidence>
<keyword evidence="10" id="KW-0732">Signal</keyword>
<dbReference type="GO" id="GO:0046872">
    <property type="term" value="F:metal ion binding"/>
    <property type="evidence" value="ECO:0007669"/>
    <property type="project" value="UniProtKB-KW"/>
</dbReference>
<dbReference type="PROSITE" id="PS51402">
    <property type="entry name" value="CATALASE_3"/>
    <property type="match status" value="1"/>
</dbReference>
<dbReference type="Gene3D" id="2.40.180.10">
    <property type="entry name" value="Catalase core domain"/>
    <property type="match status" value="1"/>
</dbReference>